<reference evidence="4" key="1">
    <citation type="submission" date="2017-04" db="EMBL/GenBank/DDBJ databases">
        <title>Function of individual gut microbiota members based on whole genome sequencing of pure cultures obtained from chicken caecum.</title>
        <authorList>
            <person name="Medvecky M."/>
            <person name="Cejkova D."/>
            <person name="Polansky O."/>
            <person name="Karasova D."/>
            <person name="Kubasova T."/>
            <person name="Cizek A."/>
            <person name="Rychlik I."/>
        </authorList>
    </citation>
    <scope>NUCLEOTIDE SEQUENCE [LARGE SCALE GENOMIC DNA]</scope>
    <source>
        <strain evidence="4">An178</strain>
    </source>
</reference>
<evidence type="ECO:0000313" key="4">
    <source>
        <dbReference type="Proteomes" id="UP000195447"/>
    </source>
</evidence>
<dbReference type="CDD" id="cd10944">
    <property type="entry name" value="CE4_SmPgdA_like"/>
    <property type="match status" value="1"/>
</dbReference>
<keyword evidence="1" id="KW-0812">Transmembrane</keyword>
<dbReference type="Gene3D" id="2.60.40.10">
    <property type="entry name" value="Immunoglobulins"/>
    <property type="match status" value="1"/>
</dbReference>
<keyword evidence="1" id="KW-1133">Transmembrane helix</keyword>
<evidence type="ECO:0000256" key="1">
    <source>
        <dbReference type="SAM" id="Phobius"/>
    </source>
</evidence>
<dbReference type="InterPro" id="IPR011330">
    <property type="entry name" value="Glyco_hydro/deAcase_b/a-brl"/>
</dbReference>
<comment type="caution">
    <text evidence="3">The sequence shown here is derived from an EMBL/GenBank/DDBJ whole genome shotgun (WGS) entry which is preliminary data.</text>
</comment>
<dbReference type="InterPro" id="IPR032179">
    <property type="entry name" value="Cry22Aa_Ig-like"/>
</dbReference>
<feature type="transmembrane region" description="Helical" evidence="1">
    <location>
        <begin position="5"/>
        <end position="23"/>
    </location>
</feature>
<dbReference type="Proteomes" id="UP000195447">
    <property type="component" value="Unassembled WGS sequence"/>
</dbReference>
<dbReference type="GO" id="GO:0016810">
    <property type="term" value="F:hydrolase activity, acting on carbon-nitrogen (but not peptide) bonds"/>
    <property type="evidence" value="ECO:0007669"/>
    <property type="project" value="InterPro"/>
</dbReference>
<dbReference type="InterPro" id="IPR050248">
    <property type="entry name" value="Polysacc_deacetylase_ArnD"/>
</dbReference>
<sequence>MKKLLYLSVVALIYILFGIFYYWNPILLVQQDPIIEIGTQFDPYENVLNIVYGDIKDLKIKGKVDTNTPGVYSLTYQYKDRKKTIKVTVTDSKAPILEVKNVKTDLQEHITPELFVKNIKDSSKVTLSFENVPELKKKGKQKLNILAKDIYGNSTTKKVILERLEDKTPPEIKNKKAIQVLQGSMEDFASKIRVKDDLDPNPQLELDTRQVDTFSPGIYSIHVKATDRSNNIVDQDVKVEVKENPEYNKKIVYLTFDDGPSENTIKVLDILKEYDVKATFFVTGHAPSYNDFIKEAFEQGHSIGLHTYSHDYKNIYSSTNAYFNDLDQINSMVESITGQKSDIIRFPGGSSNSISAKYSPGIMSELVKMVNERGYQYFDWNVSSSDAAGNDISKEQIIQSSCTDKFDQINLLFHDSATKNSTVEALPDIIKFYKDRGYKFYPLTKKSYVVHHQTTN</sequence>
<feature type="domain" description="NodB homology" evidence="2">
    <location>
        <begin position="250"/>
        <end position="441"/>
    </location>
</feature>
<dbReference type="AlphaFoldDB" id="A0A1Y4LZ01"/>
<evidence type="ECO:0000313" key="3">
    <source>
        <dbReference type="EMBL" id="OUP59612.1"/>
    </source>
</evidence>
<dbReference type="PANTHER" id="PTHR10587:SF125">
    <property type="entry name" value="POLYSACCHARIDE DEACETYLASE YHEN-RELATED"/>
    <property type="match status" value="1"/>
</dbReference>
<accession>A0A1Y4LZ01</accession>
<dbReference type="Pfam" id="PF16403">
    <property type="entry name" value="Bact_surface_Ig-like"/>
    <property type="match status" value="1"/>
</dbReference>
<dbReference type="GO" id="GO:0005975">
    <property type="term" value="P:carbohydrate metabolic process"/>
    <property type="evidence" value="ECO:0007669"/>
    <property type="project" value="InterPro"/>
</dbReference>
<dbReference type="PROSITE" id="PS51677">
    <property type="entry name" value="NODB"/>
    <property type="match status" value="1"/>
</dbReference>
<protein>
    <recommendedName>
        <fullName evidence="2">NodB homology domain-containing protein</fullName>
    </recommendedName>
</protein>
<organism evidence="3 4">
    <name type="scientific">Faecalitalea cylindroides</name>
    <dbReference type="NCBI Taxonomy" id="39483"/>
    <lineage>
        <taxon>Bacteria</taxon>
        <taxon>Bacillati</taxon>
        <taxon>Bacillota</taxon>
        <taxon>Erysipelotrichia</taxon>
        <taxon>Erysipelotrichales</taxon>
        <taxon>Erysipelotrichaceae</taxon>
        <taxon>Faecalitalea</taxon>
    </lineage>
</organism>
<dbReference type="InterPro" id="IPR002509">
    <property type="entry name" value="NODB_dom"/>
</dbReference>
<dbReference type="Pfam" id="PF01522">
    <property type="entry name" value="Polysacc_deac_1"/>
    <property type="match status" value="1"/>
</dbReference>
<dbReference type="InterPro" id="IPR013783">
    <property type="entry name" value="Ig-like_fold"/>
</dbReference>
<proteinExistence type="predicted"/>
<keyword evidence="4" id="KW-1185">Reference proteome</keyword>
<evidence type="ECO:0000259" key="2">
    <source>
        <dbReference type="PROSITE" id="PS51677"/>
    </source>
</evidence>
<gene>
    <name evidence="3" type="ORF">B5F14_07260</name>
</gene>
<dbReference type="Gene3D" id="3.20.20.370">
    <property type="entry name" value="Glycoside hydrolase/deacetylase"/>
    <property type="match status" value="1"/>
</dbReference>
<dbReference type="EMBL" id="NFKM01000013">
    <property type="protein sequence ID" value="OUP59612.1"/>
    <property type="molecule type" value="Genomic_DNA"/>
</dbReference>
<dbReference type="SUPFAM" id="SSF88713">
    <property type="entry name" value="Glycoside hydrolase/deacetylase"/>
    <property type="match status" value="1"/>
</dbReference>
<dbReference type="RefSeq" id="WP_087158831.1">
    <property type="nucleotide sequence ID" value="NZ_NFKM01000013.1"/>
</dbReference>
<name>A0A1Y4LZ01_9FIRM</name>
<dbReference type="PANTHER" id="PTHR10587">
    <property type="entry name" value="GLYCOSYL TRANSFERASE-RELATED"/>
    <property type="match status" value="1"/>
</dbReference>
<keyword evidence="1" id="KW-0472">Membrane</keyword>